<dbReference type="InterPro" id="IPR014756">
    <property type="entry name" value="Ig_E-set"/>
</dbReference>
<accession>A0A9P0CBT1</accession>
<organism evidence="2 3">
    <name type="scientific">Diatraea saccharalis</name>
    <name type="common">sugarcane borer</name>
    <dbReference type="NCBI Taxonomy" id="40085"/>
    <lineage>
        <taxon>Eukaryota</taxon>
        <taxon>Metazoa</taxon>
        <taxon>Ecdysozoa</taxon>
        <taxon>Arthropoda</taxon>
        <taxon>Hexapoda</taxon>
        <taxon>Insecta</taxon>
        <taxon>Pterygota</taxon>
        <taxon>Neoptera</taxon>
        <taxon>Endopterygota</taxon>
        <taxon>Lepidoptera</taxon>
        <taxon>Glossata</taxon>
        <taxon>Ditrysia</taxon>
        <taxon>Pyraloidea</taxon>
        <taxon>Crambidae</taxon>
        <taxon>Crambinae</taxon>
        <taxon>Diatraea</taxon>
    </lineage>
</organism>
<reference evidence="2" key="2">
    <citation type="submission" date="2022-10" db="EMBL/GenBank/DDBJ databases">
        <authorList>
            <consortium name="ENA_rothamsted_submissions"/>
            <consortium name="culmorum"/>
            <person name="King R."/>
        </authorList>
    </citation>
    <scope>NUCLEOTIDE SEQUENCE</scope>
</reference>
<dbReference type="Proteomes" id="UP001153714">
    <property type="component" value="Chromosome 3"/>
</dbReference>
<dbReference type="EMBL" id="OU893334">
    <property type="protein sequence ID" value="CAH0758375.1"/>
    <property type="molecule type" value="Genomic_DNA"/>
</dbReference>
<proteinExistence type="predicted"/>
<sequence>MVFTAPHDITHMNTLATAFVGIIPVPVPFPMGHLSAACDLLLDISCPVTKGHTINYELNIFMEPSVMLLNTRANVEFRLVDQNNEIIVCIDVPFNIVPANSTITQLRNNSKSFFYLIPKNDLQVGTL</sequence>
<dbReference type="Pfam" id="PF02221">
    <property type="entry name" value="E1_DerP2_DerF2"/>
    <property type="match status" value="1"/>
</dbReference>
<dbReference type="InterPro" id="IPR003172">
    <property type="entry name" value="ML_dom"/>
</dbReference>
<dbReference type="Gene3D" id="2.60.40.770">
    <property type="match status" value="1"/>
</dbReference>
<feature type="domain" description="MD-2-related lipid-recognition" evidence="1">
    <location>
        <begin position="3"/>
        <end position="96"/>
    </location>
</feature>
<keyword evidence="3" id="KW-1185">Reference proteome</keyword>
<protein>
    <recommendedName>
        <fullName evidence="1">MD-2-related lipid-recognition domain-containing protein</fullName>
    </recommendedName>
</protein>
<gene>
    <name evidence="2" type="ORF">DIATSA_LOCUS8815</name>
</gene>
<name>A0A9P0CBT1_9NEOP</name>
<dbReference type="AlphaFoldDB" id="A0A9P0CBT1"/>
<evidence type="ECO:0000259" key="1">
    <source>
        <dbReference type="Pfam" id="PF02221"/>
    </source>
</evidence>
<reference evidence="2" key="1">
    <citation type="submission" date="2021-12" db="EMBL/GenBank/DDBJ databases">
        <authorList>
            <person name="King R."/>
        </authorList>
    </citation>
    <scope>NUCLEOTIDE SEQUENCE</scope>
</reference>
<dbReference type="OrthoDB" id="6489092at2759"/>
<evidence type="ECO:0000313" key="2">
    <source>
        <dbReference type="EMBL" id="CAH0758375.1"/>
    </source>
</evidence>
<dbReference type="SUPFAM" id="SSF81296">
    <property type="entry name" value="E set domains"/>
    <property type="match status" value="1"/>
</dbReference>
<evidence type="ECO:0000313" key="3">
    <source>
        <dbReference type="Proteomes" id="UP001153714"/>
    </source>
</evidence>